<keyword evidence="4" id="KW-1185">Reference proteome</keyword>
<evidence type="ECO:0000313" key="3">
    <source>
        <dbReference type="EMBL" id="KGE87467.1"/>
    </source>
</evidence>
<dbReference type="AlphaFoldDB" id="A0A098S8R0"/>
<evidence type="ECO:0000313" key="4">
    <source>
        <dbReference type="Proteomes" id="UP000029736"/>
    </source>
</evidence>
<dbReference type="InterPro" id="IPR021428">
    <property type="entry name" value="DUF3078"/>
</dbReference>
<gene>
    <name evidence="3" type="ORF">IX84_14720</name>
</gene>
<comment type="caution">
    <text evidence="3">The sequence shown here is derived from an EMBL/GenBank/DDBJ whole genome shotgun (WGS) entry which is preliminary data.</text>
</comment>
<dbReference type="RefSeq" id="WP_044221868.1">
    <property type="nucleotide sequence ID" value="NZ_JBKAGJ010000027.1"/>
</dbReference>
<keyword evidence="1" id="KW-0175">Coiled coil</keyword>
<proteinExistence type="predicted"/>
<dbReference type="EMBL" id="JPOS01000035">
    <property type="protein sequence ID" value="KGE87467.1"/>
    <property type="molecule type" value="Genomic_DNA"/>
</dbReference>
<reference evidence="3 4" key="1">
    <citation type="journal article" date="2014" name="Int. J. Syst. Evol. Microbiol.">
        <title>Phaeodactylibacter xiamenensis gen. nov., sp. nov., a member of the family Saprospiraceae isolated from the marine alga Phaeodactylum tricornutum.</title>
        <authorList>
            <person name="Chen Z.Jr."/>
            <person name="Lei X."/>
            <person name="Lai Q."/>
            <person name="Li Y."/>
            <person name="Zhang B."/>
            <person name="Zhang J."/>
            <person name="Zhang H."/>
            <person name="Yang L."/>
            <person name="Zheng W."/>
            <person name="Tian Y."/>
            <person name="Yu Z."/>
            <person name="Xu H.Jr."/>
            <person name="Zheng T."/>
        </authorList>
    </citation>
    <scope>NUCLEOTIDE SEQUENCE [LARGE SCALE GENOMIC DNA]</scope>
    <source>
        <strain evidence="3 4">KD52</strain>
    </source>
</reference>
<evidence type="ECO:0000256" key="1">
    <source>
        <dbReference type="SAM" id="Coils"/>
    </source>
</evidence>
<keyword evidence="2" id="KW-0732">Signal</keyword>
<accession>A0A098S8R0</accession>
<evidence type="ECO:0008006" key="5">
    <source>
        <dbReference type="Google" id="ProtNLM"/>
    </source>
</evidence>
<dbReference type="Pfam" id="PF11276">
    <property type="entry name" value="DUF3078"/>
    <property type="match status" value="1"/>
</dbReference>
<feature type="chain" id="PRO_5001947767" description="DUF3078 domain-containing protein" evidence="2">
    <location>
        <begin position="22"/>
        <end position="316"/>
    </location>
</feature>
<feature type="coiled-coil region" evidence="1">
    <location>
        <begin position="24"/>
        <end position="65"/>
    </location>
</feature>
<dbReference type="OrthoDB" id="1198072at2"/>
<dbReference type="STRING" id="1524460.IX84_14720"/>
<feature type="signal peptide" evidence="2">
    <location>
        <begin position="1"/>
        <end position="21"/>
    </location>
</feature>
<sequence>MKRFLIMALVTLFFLPVGINAQTTEELQAEKAAKSAQLDSLEKEFKALEKQVNQLQSDVANLTDQLTPYPRWKKGLLGNVGLNISNFDSWLPKDQPSTSAINIGLTSTAFINGDWENAFWRNSANLTLGWLKFDNKDNPDDTDEFQVAADAFNVVSLYGYKLSPKLAISTLGEYRTSVLDGKLNNPGYLDLGVGATWTPVTDLVVVVHPLNYNFVFADDGFNFESSLGAKVVADYTKTIVKGFNWKSNLSAFLSYEGQDLSNYTWVNTFSTAYKGVGIGLDIGLRNNKQEALAAGREDNPLQTYWILGLSYAISSN</sequence>
<protein>
    <recommendedName>
        <fullName evidence="5">DUF3078 domain-containing protein</fullName>
    </recommendedName>
</protein>
<organism evidence="3 4">
    <name type="scientific">Phaeodactylibacter xiamenensis</name>
    <dbReference type="NCBI Taxonomy" id="1524460"/>
    <lineage>
        <taxon>Bacteria</taxon>
        <taxon>Pseudomonadati</taxon>
        <taxon>Bacteroidota</taxon>
        <taxon>Saprospiria</taxon>
        <taxon>Saprospirales</taxon>
        <taxon>Haliscomenobacteraceae</taxon>
        <taxon>Phaeodactylibacter</taxon>
    </lineage>
</organism>
<evidence type="ECO:0000256" key="2">
    <source>
        <dbReference type="SAM" id="SignalP"/>
    </source>
</evidence>
<name>A0A098S8R0_9BACT</name>
<dbReference type="Proteomes" id="UP000029736">
    <property type="component" value="Unassembled WGS sequence"/>
</dbReference>